<dbReference type="InterPro" id="IPR005793">
    <property type="entry name" value="Formyl_trans_C"/>
</dbReference>
<dbReference type="InterPro" id="IPR044135">
    <property type="entry name" value="Met-tRNA-FMT_C"/>
</dbReference>
<dbReference type="Gene3D" id="3.10.25.10">
    <property type="entry name" value="Formyl transferase, C-terminal domain"/>
    <property type="match status" value="1"/>
</dbReference>
<evidence type="ECO:0000313" key="12">
    <source>
        <dbReference type="Proteomes" id="UP000242660"/>
    </source>
</evidence>
<dbReference type="InterPro" id="IPR041711">
    <property type="entry name" value="Met-tRNA-FMT_N"/>
</dbReference>
<evidence type="ECO:0000256" key="4">
    <source>
        <dbReference type="ARBA" id="ARBA00016014"/>
    </source>
</evidence>
<accession>A0ABX5FHN5</accession>
<evidence type="ECO:0000256" key="8">
    <source>
        <dbReference type="HAMAP-Rule" id="MF_00182"/>
    </source>
</evidence>
<dbReference type="RefSeq" id="WP_106182751.1">
    <property type="nucleotide sequence ID" value="NZ_MUHY01000001.1"/>
</dbReference>
<dbReference type="CDD" id="cd08646">
    <property type="entry name" value="FMT_core_Met-tRNA-FMT_N"/>
    <property type="match status" value="1"/>
</dbReference>
<dbReference type="NCBIfam" id="TIGR00460">
    <property type="entry name" value="fmt"/>
    <property type="match status" value="1"/>
</dbReference>
<dbReference type="CDD" id="cd08704">
    <property type="entry name" value="Met_tRNA_FMT_C"/>
    <property type="match status" value="1"/>
</dbReference>
<gene>
    <name evidence="8 11" type="primary">fmt</name>
    <name evidence="11" type="ORF">BZL35_00680</name>
</gene>
<proteinExistence type="inferred from homology"/>
<reference evidence="11 12" key="1">
    <citation type="journal article" date="2017" name="Front. Microbiol.">
        <title>Genome of Ca. Pandoraea novymonadis, an Endosymbiotic Bacterium of the Trypanosomatid Novymonas esmeraldas.</title>
        <authorList>
            <person name="Kostygov A.Y."/>
            <person name="Butenko A."/>
            <person name="Nenarokova A."/>
            <person name="Tashyreva D."/>
            <person name="Flegontov P."/>
            <person name="Lukes J."/>
            <person name="Yurchenko V."/>
        </authorList>
    </citation>
    <scope>NUCLEOTIDE SEQUENCE [LARGE SCALE GENOMIC DNA]</scope>
    <source>
        <strain evidence="11 12">E262</strain>
    </source>
</reference>
<dbReference type="InterPro" id="IPR037022">
    <property type="entry name" value="Formyl_trans_C_sf"/>
</dbReference>
<keyword evidence="6 8" id="KW-0648">Protein biosynthesis</keyword>
<dbReference type="EMBL" id="MUHY01000001">
    <property type="protein sequence ID" value="PSB92437.1"/>
    <property type="molecule type" value="Genomic_DNA"/>
</dbReference>
<evidence type="ECO:0000256" key="6">
    <source>
        <dbReference type="ARBA" id="ARBA00022917"/>
    </source>
</evidence>
<dbReference type="HAMAP" id="MF_00182">
    <property type="entry name" value="Formyl_trans"/>
    <property type="match status" value="1"/>
</dbReference>
<dbReference type="InterPro" id="IPR002376">
    <property type="entry name" value="Formyl_transf_N"/>
</dbReference>
<evidence type="ECO:0000256" key="3">
    <source>
        <dbReference type="ARBA" id="ARBA00012261"/>
    </source>
</evidence>
<dbReference type="EC" id="2.1.2.9" evidence="3 8"/>
<dbReference type="Pfam" id="PF02911">
    <property type="entry name" value="Formyl_trans_C"/>
    <property type="match status" value="1"/>
</dbReference>
<dbReference type="InterPro" id="IPR036477">
    <property type="entry name" value="Formyl_transf_N_sf"/>
</dbReference>
<evidence type="ECO:0000256" key="2">
    <source>
        <dbReference type="ARBA" id="ARBA00010699"/>
    </source>
</evidence>
<dbReference type="InterPro" id="IPR011034">
    <property type="entry name" value="Formyl_transferase-like_C_sf"/>
</dbReference>
<feature type="domain" description="Formyl transferase C-terminal" evidence="10">
    <location>
        <begin position="214"/>
        <end position="311"/>
    </location>
</feature>
<dbReference type="Pfam" id="PF00551">
    <property type="entry name" value="Formyl_trans_N"/>
    <property type="match status" value="1"/>
</dbReference>
<keyword evidence="12" id="KW-1185">Reference proteome</keyword>
<dbReference type="SUPFAM" id="SSF50486">
    <property type="entry name" value="FMT C-terminal domain-like"/>
    <property type="match status" value="1"/>
</dbReference>
<comment type="function">
    <text evidence="1 8">Attaches a formyl group to the free amino group of methionyl-tRNA(fMet). The formyl group appears to play a dual role in the initiator identity of N-formylmethionyl-tRNA by promoting its recognition by IF2 and preventing the misappropriation of this tRNA by the elongation apparatus.</text>
</comment>
<dbReference type="PANTHER" id="PTHR11138">
    <property type="entry name" value="METHIONYL-TRNA FORMYLTRANSFERASE"/>
    <property type="match status" value="1"/>
</dbReference>
<protein>
    <recommendedName>
        <fullName evidence="4 8">Methionyl-tRNA formyltransferase</fullName>
        <ecNumber evidence="3 8">2.1.2.9</ecNumber>
    </recommendedName>
</protein>
<dbReference type="InterPro" id="IPR001555">
    <property type="entry name" value="GART_AS"/>
</dbReference>
<keyword evidence="5 8" id="KW-0808">Transferase</keyword>
<comment type="caution">
    <text evidence="11">The sequence shown here is derived from an EMBL/GenBank/DDBJ whole genome shotgun (WGS) entry which is preliminary data.</text>
</comment>
<evidence type="ECO:0000259" key="10">
    <source>
        <dbReference type="Pfam" id="PF02911"/>
    </source>
</evidence>
<dbReference type="PANTHER" id="PTHR11138:SF5">
    <property type="entry name" value="METHIONYL-TRNA FORMYLTRANSFERASE, MITOCHONDRIAL"/>
    <property type="match status" value="1"/>
</dbReference>
<organism evidence="11 12">
    <name type="scientific">Candidatus Pandoraea novymonadis</name>
    <dbReference type="NCBI Taxonomy" id="1808959"/>
    <lineage>
        <taxon>Bacteria</taxon>
        <taxon>Pseudomonadati</taxon>
        <taxon>Pseudomonadota</taxon>
        <taxon>Betaproteobacteria</taxon>
        <taxon>Burkholderiales</taxon>
        <taxon>Burkholderiaceae</taxon>
        <taxon>Pandoraea</taxon>
    </lineage>
</organism>
<sequence length="322" mass="34421">MTLSVAFAGTPEFAEIALSAINRAGFSVVYVLTQPDRPAGRGMRLQVSSVKRYAESHGMLVAQPRSLRCDGKYSVEATAVLGQLRALAPDIMVVAAYGLLLPQVVLDLPRYGCLNIHGSLLSRWRGAAPIQRAIEAGDLQTGITIMQMDAGLDTGAIISSGIEEIYDDDTTATLHKRLANLGGRMVVEALQKLANNGYLPATPQSTDGVMYAPKLTRAEAMLDWSRSSDVLARQIRAFDPFPVAFSILRGVPLKLWRATSVVFEGRALPGTVVAVNDDSMTIACGDGALCVTECQKPGGKRLPARSFFTGFSVKIGDVFGAC</sequence>
<dbReference type="Gene3D" id="3.40.50.170">
    <property type="entry name" value="Formyl transferase, N-terminal domain"/>
    <property type="match status" value="1"/>
</dbReference>
<feature type="domain" description="Formyl transferase N-terminal" evidence="9">
    <location>
        <begin position="6"/>
        <end position="190"/>
    </location>
</feature>
<name>A0ABX5FHN5_9BURK</name>
<dbReference type="SUPFAM" id="SSF53328">
    <property type="entry name" value="Formyltransferase"/>
    <property type="match status" value="1"/>
</dbReference>
<dbReference type="Proteomes" id="UP000242660">
    <property type="component" value="Unassembled WGS sequence"/>
</dbReference>
<dbReference type="PROSITE" id="PS00373">
    <property type="entry name" value="GART"/>
    <property type="match status" value="1"/>
</dbReference>
<comment type="catalytic activity">
    <reaction evidence="7 8">
        <text>L-methionyl-tRNA(fMet) + (6R)-10-formyltetrahydrofolate = N-formyl-L-methionyl-tRNA(fMet) + (6S)-5,6,7,8-tetrahydrofolate + H(+)</text>
        <dbReference type="Rhea" id="RHEA:24380"/>
        <dbReference type="Rhea" id="RHEA-COMP:9952"/>
        <dbReference type="Rhea" id="RHEA-COMP:9953"/>
        <dbReference type="ChEBI" id="CHEBI:15378"/>
        <dbReference type="ChEBI" id="CHEBI:57453"/>
        <dbReference type="ChEBI" id="CHEBI:78530"/>
        <dbReference type="ChEBI" id="CHEBI:78844"/>
        <dbReference type="ChEBI" id="CHEBI:195366"/>
        <dbReference type="EC" id="2.1.2.9"/>
    </reaction>
</comment>
<comment type="similarity">
    <text evidence="2 8">Belongs to the Fmt family.</text>
</comment>
<evidence type="ECO:0000313" key="11">
    <source>
        <dbReference type="EMBL" id="PSB92437.1"/>
    </source>
</evidence>
<evidence type="ECO:0000259" key="9">
    <source>
        <dbReference type="Pfam" id="PF00551"/>
    </source>
</evidence>
<comment type="caution">
    <text evidence="8">Lacks conserved residue(s) required for the propagation of feature annotation.</text>
</comment>
<dbReference type="InterPro" id="IPR005794">
    <property type="entry name" value="Fmt"/>
</dbReference>
<evidence type="ECO:0000256" key="7">
    <source>
        <dbReference type="ARBA" id="ARBA00048558"/>
    </source>
</evidence>
<evidence type="ECO:0000256" key="5">
    <source>
        <dbReference type="ARBA" id="ARBA00022679"/>
    </source>
</evidence>
<evidence type="ECO:0000256" key="1">
    <source>
        <dbReference type="ARBA" id="ARBA00002606"/>
    </source>
</evidence>